<dbReference type="PANTHER" id="PTHR31084:SF0">
    <property type="entry name" value="ALPHA-L-FUCOSIDASE 2"/>
    <property type="match status" value="1"/>
</dbReference>
<accession>A0A4U8Q225</accession>
<dbReference type="SUPFAM" id="SSF48208">
    <property type="entry name" value="Six-hairpin glycosidases"/>
    <property type="match status" value="1"/>
</dbReference>
<dbReference type="Pfam" id="PF00404">
    <property type="entry name" value="Dockerin_1"/>
    <property type="match status" value="1"/>
</dbReference>
<dbReference type="EMBL" id="QGQD01000083">
    <property type="protein sequence ID" value="TLC98781.1"/>
    <property type="molecule type" value="Genomic_DNA"/>
</dbReference>
<dbReference type="PROSITE" id="PS51766">
    <property type="entry name" value="DOCKERIN"/>
    <property type="match status" value="1"/>
</dbReference>
<dbReference type="Pfam" id="PF21307">
    <property type="entry name" value="Glyco_hydro_95_C"/>
    <property type="match status" value="1"/>
</dbReference>
<dbReference type="Gene3D" id="2.70.98.50">
    <property type="entry name" value="putative glycoside hydrolase family protein from bacillus halodurans"/>
    <property type="match status" value="1"/>
</dbReference>
<evidence type="ECO:0000256" key="1">
    <source>
        <dbReference type="SAM" id="SignalP"/>
    </source>
</evidence>
<evidence type="ECO:0000259" key="2">
    <source>
        <dbReference type="PROSITE" id="PS51766"/>
    </source>
</evidence>
<sequence precursor="true">MEKKKWRHKIYRCIGAGMAAVLLTGSIPAPVLGAEVKNKEPLFAGKVFSDTYQDPQKGNLNWREAMVSGNGENGVMESCHPVNDTFIFQNTTFNMPTDDYRETMDLTGELGDAREAVMNNWNFWSQVQPELDYDYTLHPGHQLRMRLDDLEESDVSDYQRWTDYETAEIGVSFQADGETWERSTFTSREDNVTITWLRQPENGGRLNTTLSIDDLSDMAIDQGREIDEGLQYKKIAAQDGSYLGLTAHYPVYDNSELKEAGFAGVTYVVNIGGTKERVRLGDIQDHLNAGTEDNFGIKVKDAEGVVLITKSARDKEMGPASAFAGQNELPLVQRLIEETRAVAENEAYRTNGYFDYSKALAPHEQLHGSEFNKIKFDLAGDEADDSLTNEELISKQRNSDRLNHAMLERAFYAGRYAQVCTSGYSTSRLSGMWIGAWNGYWQADYTTDANVNLQISGVNIGNMQNASEGYINFLLRILPDFEMNATQVYGMHDALLAPPRTDGDRGNLVHFNADYPFNYWNAGASWLLLPVYEYWQCFGNSQIPLGKDIDLNALRSVLSIHDQDLSDAQISQIEERGYFDLEQDLLLPLLTKQANFWEQMADPRYYEGEDGYKHYDGGKTSLEGNEKYLILPGYSPENKPGNTGIAISANSTMDIAAARDGLDMTIAMEEAVQRPGYEEAVEKWKSLKKLLPEYKYDTDGSLKEWALRDYSEQNNHRHVSHMYGVWPAHDGADDSKLMEGAKKALENRKKYNTGDDNASHGWLHQALTEARLKNAQGVTDSLLPLFTGSKLYYSSMMTNHDRNRDSAYCTDALITIPSIMLETLAYSDTGKIELLPALPDDWGKGSITGMMARSRAQIERLDWDMEKGEVTARIRSDAAQEIDLSCGMDSSSAVILEGRGEIITGEGVVRLTMEEGETAEVRFVRGQISQGTYQIIAEDKSLESVYTDESTDIVLGTPADSAAQKWNLTGRGIGQYLITSVDSGYALSADDGKVVQTLHGDIWQIEELEEGCRILTPDRTKALTIKNGVPVIGDAGGAAVFQMVPQEYTEENLAVGSIEITGPKSIRSGESISLEALVETAEGMQNDMELQWSVTETQGRAKINAQGVLTAQKAGAVTVQVSPKKAPRYVQEKVYEIKEGLLDQDKLMGTVFGREEGEWEAGSPPALAFDGNTDTAYDGQNGGYAGLEMGGAFTLEGFRYVVRGGFSDRWPGVRVQGSDDMTNWDTLYTIEESLDHPVYNSVWFADLPEEERPLKPYSYYRVYSGDSEYCNVAELEFYGKAVNAFDGLENAIAYGKSIGTEGYEPGSVSRLLKALETAKQITAESPEADIQEVYKSLKKAIDNLKRPGLLYNDDRTVKLTGQWEEWADDRLFSEKEIYTSDPGAAFSFRFDGIGFEMMGNKNPGMGYVKITVDGEDIPGGEKVSLYDSHSEGYQRQSIFKYMDLKKGIHTVTVELLGNQNQEGKAPKMSVDAFYLFSVPEDETVDKTKLEQLLEELEQTEESDYTAESWEIYAAAYDQARIILDKADALQSEVDGAVSELKEAWNNLVSLTSVLEAGILEYTVVESEADKYTKESWDSYREVYLRALALLKQGVYTEAQVEQTIQELKAAREALCLKPETTGWRELELAVAMAEKLEKVQSAYSCYTTESWQAVQEALDNARALMKMNADQDEIDHAFLELITACNLLQNGVQKSGLKAVIDGTEAILADTSAMADYTPESVAAVREALKEARFAFAESSADQETINRVSRKLMDAVTNLLVKEADARLGILIQKAAELLKNADKYTTESVDKLKTELEAARAVNANSLATENEINEAYQSLAEAITALVRKANKEELRNGLEKAEEILQESGRYLEESIAGLETVDQEARAVYEDESADMDTVGTILKKLINEILKARLMGDVDLNGKVDTDDSANVLKFSAELQELTDEQGKAADVNRDGVTDSDDAARILQYASEKIGEF</sequence>
<feature type="signal peptide" evidence="1">
    <location>
        <begin position="1"/>
        <end position="33"/>
    </location>
</feature>
<dbReference type="SUPFAM" id="SSF63446">
    <property type="entry name" value="Type I dockerin domain"/>
    <property type="match status" value="1"/>
</dbReference>
<gene>
    <name evidence="3" type="primary">nagH_8</name>
    <name evidence="3" type="ORF">DSM106044_04314</name>
</gene>
<keyword evidence="3" id="KW-0378">Hydrolase</keyword>
<dbReference type="InterPro" id="IPR013780">
    <property type="entry name" value="Glyco_hydro_b"/>
</dbReference>
<organism evidence="3 4">
    <name type="scientific">Robinsoniella peoriensis</name>
    <dbReference type="NCBI Taxonomy" id="180332"/>
    <lineage>
        <taxon>Bacteria</taxon>
        <taxon>Bacillati</taxon>
        <taxon>Bacillota</taxon>
        <taxon>Clostridia</taxon>
        <taxon>Lachnospirales</taxon>
        <taxon>Lachnospiraceae</taxon>
        <taxon>Robinsoniella</taxon>
    </lineage>
</organism>
<dbReference type="GO" id="GO:0000272">
    <property type="term" value="P:polysaccharide catabolic process"/>
    <property type="evidence" value="ECO:0007669"/>
    <property type="project" value="InterPro"/>
</dbReference>
<dbReference type="Gene3D" id="2.60.40.1180">
    <property type="entry name" value="Golgi alpha-mannosidase II"/>
    <property type="match status" value="1"/>
</dbReference>
<dbReference type="SUPFAM" id="SSF49785">
    <property type="entry name" value="Galactose-binding domain-like"/>
    <property type="match status" value="1"/>
</dbReference>
<dbReference type="SUPFAM" id="SSF50370">
    <property type="entry name" value="Ricin B-like lectins"/>
    <property type="match status" value="1"/>
</dbReference>
<dbReference type="CDD" id="cd00161">
    <property type="entry name" value="beta-trefoil_Ricin-like"/>
    <property type="match status" value="1"/>
</dbReference>
<dbReference type="InterPro" id="IPR035992">
    <property type="entry name" value="Ricin_B-like_lectins"/>
</dbReference>
<dbReference type="InterPro" id="IPR027414">
    <property type="entry name" value="GH95_N_dom"/>
</dbReference>
<dbReference type="InterPro" id="IPR008928">
    <property type="entry name" value="6-hairpin_glycosidase_sf"/>
</dbReference>
<keyword evidence="1" id="KW-0732">Signal</keyword>
<dbReference type="InterPro" id="IPR054363">
    <property type="entry name" value="GH95_cat"/>
</dbReference>
<dbReference type="EC" id="3.2.1.35" evidence="3"/>
<dbReference type="CDD" id="cd14256">
    <property type="entry name" value="Dockerin_I"/>
    <property type="match status" value="1"/>
</dbReference>
<dbReference type="STRING" id="180332.GCA_000797495_02124"/>
<dbReference type="Pfam" id="PF07554">
    <property type="entry name" value="FIVAR"/>
    <property type="match status" value="5"/>
</dbReference>
<feature type="chain" id="PRO_5020834973" evidence="1">
    <location>
        <begin position="34"/>
        <end position="1963"/>
    </location>
</feature>
<dbReference type="RefSeq" id="WP_138003637.1">
    <property type="nucleotide sequence ID" value="NZ_QGQD01000083.1"/>
</dbReference>
<evidence type="ECO:0000313" key="3">
    <source>
        <dbReference type="EMBL" id="TLC98781.1"/>
    </source>
</evidence>
<dbReference type="InterPro" id="IPR002105">
    <property type="entry name" value="Dockerin_1_rpt"/>
</dbReference>
<dbReference type="GO" id="GO:0004415">
    <property type="term" value="F:hyalurononglucosaminidase activity"/>
    <property type="evidence" value="ECO:0007669"/>
    <property type="project" value="UniProtKB-EC"/>
</dbReference>
<dbReference type="InterPro" id="IPR049053">
    <property type="entry name" value="AFCA-like_C"/>
</dbReference>
<reference evidence="3 4" key="1">
    <citation type="journal article" date="2019" name="Anaerobe">
        <title>Detection of Robinsoniella peoriensis in multiple bone samples of a trauma patient.</title>
        <authorList>
            <person name="Schrottner P."/>
            <person name="Hartwich K."/>
            <person name="Bunk B."/>
            <person name="Schober I."/>
            <person name="Helbig S."/>
            <person name="Rudolph W.W."/>
            <person name="Gunzer F."/>
        </authorList>
    </citation>
    <scope>NUCLEOTIDE SEQUENCE [LARGE SCALE GENOMIC DNA]</scope>
    <source>
        <strain evidence="3 4">DSM 106044</strain>
    </source>
</reference>
<protein>
    <submittedName>
        <fullName evidence="3">Hyaluronoglucosaminidase</fullName>
        <ecNumber evidence="3">3.2.1.35</ecNumber>
    </submittedName>
</protein>
<dbReference type="Pfam" id="PF14498">
    <property type="entry name" value="Glyco_hyd_65N_2"/>
    <property type="match status" value="1"/>
</dbReference>
<evidence type="ECO:0000313" key="4">
    <source>
        <dbReference type="Proteomes" id="UP000306509"/>
    </source>
</evidence>
<dbReference type="Gene3D" id="1.20.1270.90">
    <property type="entry name" value="AF1782-like"/>
    <property type="match status" value="4"/>
</dbReference>
<keyword evidence="3" id="KW-0326">Glycosidase</keyword>
<dbReference type="Gene3D" id="1.10.1330.10">
    <property type="entry name" value="Dockerin domain"/>
    <property type="match status" value="1"/>
</dbReference>
<dbReference type="Gene3D" id="2.60.120.260">
    <property type="entry name" value="Galactose-binding domain-like"/>
    <property type="match status" value="2"/>
</dbReference>
<dbReference type="PANTHER" id="PTHR31084">
    <property type="entry name" value="ALPHA-L-FUCOSIDASE 2"/>
    <property type="match status" value="1"/>
</dbReference>
<proteinExistence type="predicted"/>
<dbReference type="InterPro" id="IPR008979">
    <property type="entry name" value="Galactose-bd-like_sf"/>
</dbReference>
<dbReference type="GO" id="GO:0004560">
    <property type="term" value="F:alpha-L-fucosidase activity"/>
    <property type="evidence" value="ECO:0007669"/>
    <property type="project" value="TreeGrafter"/>
</dbReference>
<keyword evidence="4" id="KW-1185">Reference proteome</keyword>
<dbReference type="InterPro" id="IPR016134">
    <property type="entry name" value="Dockerin_dom"/>
</dbReference>
<dbReference type="Gene3D" id="1.20.1270.70">
    <property type="entry name" value="Designed single chain three-helix bundle"/>
    <property type="match status" value="1"/>
</dbReference>
<dbReference type="Gene3D" id="2.80.10.50">
    <property type="match status" value="1"/>
</dbReference>
<comment type="caution">
    <text evidence="3">The sequence shown here is derived from an EMBL/GenBank/DDBJ whole genome shotgun (WGS) entry which is preliminary data.</text>
</comment>
<name>A0A4U8Q225_9FIRM</name>
<dbReference type="InterPro" id="IPR036439">
    <property type="entry name" value="Dockerin_dom_sf"/>
</dbReference>
<dbReference type="Pfam" id="PF22124">
    <property type="entry name" value="Glyco_hydro_95_cat"/>
    <property type="match status" value="2"/>
</dbReference>
<feature type="domain" description="Dockerin" evidence="2">
    <location>
        <begin position="1897"/>
        <end position="1963"/>
    </location>
</feature>
<dbReference type="Proteomes" id="UP000306509">
    <property type="component" value="Unassembled WGS sequence"/>
</dbReference>